<dbReference type="Proteomes" id="UP000799770">
    <property type="component" value="Unassembled WGS sequence"/>
</dbReference>
<dbReference type="EMBL" id="ML977323">
    <property type="protein sequence ID" value="KAF2115358.1"/>
    <property type="molecule type" value="Genomic_DNA"/>
</dbReference>
<proteinExistence type="predicted"/>
<protein>
    <submittedName>
        <fullName evidence="1">Uncharacterized protein</fullName>
    </submittedName>
</protein>
<dbReference type="OrthoDB" id="3858188at2759"/>
<name>A0A6A5ZAD8_9PLEO</name>
<dbReference type="AlphaFoldDB" id="A0A6A5ZAD8"/>
<evidence type="ECO:0000313" key="2">
    <source>
        <dbReference type="Proteomes" id="UP000799770"/>
    </source>
</evidence>
<reference evidence="1" key="1">
    <citation type="journal article" date="2020" name="Stud. Mycol.">
        <title>101 Dothideomycetes genomes: a test case for predicting lifestyles and emergence of pathogens.</title>
        <authorList>
            <person name="Haridas S."/>
            <person name="Albert R."/>
            <person name="Binder M."/>
            <person name="Bloem J."/>
            <person name="Labutti K."/>
            <person name="Salamov A."/>
            <person name="Andreopoulos B."/>
            <person name="Baker S."/>
            <person name="Barry K."/>
            <person name="Bills G."/>
            <person name="Bluhm B."/>
            <person name="Cannon C."/>
            <person name="Castanera R."/>
            <person name="Culley D."/>
            <person name="Daum C."/>
            <person name="Ezra D."/>
            <person name="Gonzalez J."/>
            <person name="Henrissat B."/>
            <person name="Kuo A."/>
            <person name="Liang C."/>
            <person name="Lipzen A."/>
            <person name="Lutzoni F."/>
            <person name="Magnuson J."/>
            <person name="Mondo S."/>
            <person name="Nolan M."/>
            <person name="Ohm R."/>
            <person name="Pangilinan J."/>
            <person name="Park H.-J."/>
            <person name="Ramirez L."/>
            <person name="Alfaro M."/>
            <person name="Sun H."/>
            <person name="Tritt A."/>
            <person name="Yoshinaga Y."/>
            <person name="Zwiers L.-H."/>
            <person name="Turgeon B."/>
            <person name="Goodwin S."/>
            <person name="Spatafora J."/>
            <person name="Crous P."/>
            <person name="Grigoriev I."/>
        </authorList>
    </citation>
    <scope>NUCLEOTIDE SEQUENCE</scope>
    <source>
        <strain evidence="1">CBS 627.86</strain>
    </source>
</reference>
<accession>A0A6A5ZAD8</accession>
<organism evidence="1 2">
    <name type="scientific">Lophiotrema nucula</name>
    <dbReference type="NCBI Taxonomy" id="690887"/>
    <lineage>
        <taxon>Eukaryota</taxon>
        <taxon>Fungi</taxon>
        <taxon>Dikarya</taxon>
        <taxon>Ascomycota</taxon>
        <taxon>Pezizomycotina</taxon>
        <taxon>Dothideomycetes</taxon>
        <taxon>Pleosporomycetidae</taxon>
        <taxon>Pleosporales</taxon>
        <taxon>Lophiotremataceae</taxon>
        <taxon>Lophiotrema</taxon>
    </lineage>
</organism>
<sequence>MNTLKASKYAPRTPAEDQALSKAQRLAQDKNKASRLLNRLQWKAESLMASYLRALDVLRTEKTNGLSNGHAVHQYAFASGISSKQAESMFKVDFFEFYTLLERFVELSLSILGVTVSSGAIANEIGENVNALKYITNPSLHRTRPLASHQFHANLLAALEQPNGPLYTALGHQDVRIQLGLAKDYRNRWKDDSEKLATVTARNAADTEAWSASRSSAVKLEELELHKMLATLLAGCQHSLEIVLRDGKPDTNRPSSFQMHEFELMDVEDGVPIEYMDDAMDLD</sequence>
<gene>
    <name evidence="1" type="ORF">BDV96DRAFT_76877</name>
</gene>
<evidence type="ECO:0000313" key="1">
    <source>
        <dbReference type="EMBL" id="KAF2115358.1"/>
    </source>
</evidence>
<keyword evidence="2" id="KW-1185">Reference proteome</keyword>